<dbReference type="PANTHER" id="PTHR43037:SF1">
    <property type="entry name" value="BLL1128 PROTEIN"/>
    <property type="match status" value="1"/>
</dbReference>
<dbReference type="InterPro" id="IPR013783">
    <property type="entry name" value="Ig-like_fold"/>
</dbReference>
<sequence>MFVSRWAQSGLPMFAAASLLLQVWGAPEAVAAERRFLIDFGAEPSSTPGWNNIYFGHTGSELSGLVDSTGVTSGLSLQITDGFWQGWVGAYNGAGTTASTLYPATATQDTFFIGTNEGSTDELARLRISGLAINGTYSLRFYASRMTDDQTSDRTTLYTVGTQTVELQARNNIDGYAQLSGLAPTHGALDITLTMKPGAVFGYLGVLELIEQDGGVVNQPPVPNAGADRSIPLPSNTVAIQQTISDPEGQSTTFQWTQVSGPNTARLYQNPWSPLIASNLVQGTYVFRLTATDAQGASASDDVSVSVVPSTGTGSPIQRTLTGKSVTANAKVIHYYESLPRGYNTDPNRKWPLIIFHHGIGERGSTPETLPGVLGNLTPIRDTAPLEFNVNGVTESFIVLQPQLHESYGDWQDFFTQAMIDTARANLRVDLDRIYLVGYSLGAFHTWTFPQRSDTNASQIAAVAPIAGGRIYSVNGASQICRLADQDVPVWAFHAVDDHTVNVSTTDNAVNALNACSPAADPAPRYTRPTTGDHWILGGVVNPNAAETTNIYRWLLQHRRNATPTPTPTSRTLTPRMTTVPKLYNGSMGYYESLPRGYDTDPNRQWPLLIFLHGDGQRGNGTTELPKVLETGLPEKINAGHQLEFTVNGANDSFVVLIPQIPPGPSGWHPYQVERMLDVGLANYRIDPKRVYVTGLSLGGFGTTAFVEFSLANAQRIAAIAPTDGANYGPDIWTPDLGSVLTNTCYIAQAGVKVWLFYGATDGWGWTASQFVDRLNACSPAPVPAPVVTVYPNLGHAAWGRAYATDHSWHTPNLYEWLLAQQRP</sequence>
<dbReference type="Gene3D" id="3.40.50.1820">
    <property type="entry name" value="alpha/beta hydrolase"/>
    <property type="match status" value="2"/>
</dbReference>
<evidence type="ECO:0000313" key="3">
    <source>
        <dbReference type="Proteomes" id="UP000217257"/>
    </source>
</evidence>
<name>A0A250JJ69_9BACT</name>
<dbReference type="SUPFAM" id="SSF53474">
    <property type="entry name" value="alpha/beta-Hydrolases"/>
    <property type="match status" value="2"/>
</dbReference>
<protein>
    <recommendedName>
        <fullName evidence="4">PKD/Chitinase domain-containing protein</fullName>
    </recommendedName>
</protein>
<evidence type="ECO:0000313" key="2">
    <source>
        <dbReference type="EMBL" id="ATB43668.1"/>
    </source>
</evidence>
<dbReference type="Gene3D" id="2.60.40.10">
    <property type="entry name" value="Immunoglobulins"/>
    <property type="match status" value="1"/>
</dbReference>
<evidence type="ECO:0008006" key="4">
    <source>
        <dbReference type="Google" id="ProtNLM"/>
    </source>
</evidence>
<dbReference type="Proteomes" id="UP000217257">
    <property type="component" value="Chromosome"/>
</dbReference>
<dbReference type="Pfam" id="PF22352">
    <property type="entry name" value="K319L-like_PKD"/>
    <property type="match status" value="1"/>
</dbReference>
<dbReference type="AlphaFoldDB" id="A0A250JJ69"/>
<dbReference type="InterPro" id="IPR029058">
    <property type="entry name" value="AB_hydrolase_fold"/>
</dbReference>
<keyword evidence="1" id="KW-0732">Signal</keyword>
<gene>
    <name evidence="2" type="ORF">CYFUS_009148</name>
</gene>
<dbReference type="KEGG" id="cfus:CYFUS_009148"/>
<proteinExistence type="predicted"/>
<dbReference type="SUPFAM" id="SSF49299">
    <property type="entry name" value="PKD domain"/>
    <property type="match status" value="1"/>
</dbReference>
<dbReference type="InterPro" id="IPR035986">
    <property type="entry name" value="PKD_dom_sf"/>
</dbReference>
<dbReference type="RefSeq" id="WP_095991051.1">
    <property type="nucleotide sequence ID" value="NZ_CP022098.1"/>
</dbReference>
<accession>A0A250JJ69</accession>
<reference evidence="2 3" key="1">
    <citation type="submission" date="2017-06" db="EMBL/GenBank/DDBJ databases">
        <title>Sequencing and comparative analysis of myxobacterial genomes.</title>
        <authorList>
            <person name="Rupp O."/>
            <person name="Goesmann A."/>
            <person name="Sogaard-Andersen L."/>
        </authorList>
    </citation>
    <scope>NUCLEOTIDE SEQUENCE [LARGE SCALE GENOMIC DNA]</scope>
    <source>
        <strain evidence="2 3">DSM 52655</strain>
    </source>
</reference>
<dbReference type="InterPro" id="IPR050955">
    <property type="entry name" value="Plant_Biomass_Hydrol_Est"/>
</dbReference>
<organism evidence="2 3">
    <name type="scientific">Cystobacter fuscus</name>
    <dbReference type="NCBI Taxonomy" id="43"/>
    <lineage>
        <taxon>Bacteria</taxon>
        <taxon>Pseudomonadati</taxon>
        <taxon>Myxococcota</taxon>
        <taxon>Myxococcia</taxon>
        <taxon>Myxococcales</taxon>
        <taxon>Cystobacterineae</taxon>
        <taxon>Archangiaceae</taxon>
        <taxon>Cystobacter</taxon>
    </lineage>
</organism>
<evidence type="ECO:0000256" key="1">
    <source>
        <dbReference type="ARBA" id="ARBA00022729"/>
    </source>
</evidence>
<dbReference type="PANTHER" id="PTHR43037">
    <property type="entry name" value="UNNAMED PRODUCT-RELATED"/>
    <property type="match status" value="1"/>
</dbReference>
<dbReference type="EMBL" id="CP022098">
    <property type="protein sequence ID" value="ATB43668.1"/>
    <property type="molecule type" value="Genomic_DNA"/>
</dbReference>